<organism evidence="1 2">
    <name type="scientific">Lentzea kristufekii</name>
    <dbReference type="NCBI Taxonomy" id="3095430"/>
    <lineage>
        <taxon>Bacteria</taxon>
        <taxon>Bacillati</taxon>
        <taxon>Actinomycetota</taxon>
        <taxon>Actinomycetes</taxon>
        <taxon>Pseudonocardiales</taxon>
        <taxon>Pseudonocardiaceae</taxon>
        <taxon>Lentzea</taxon>
    </lineage>
</organism>
<accession>A0ABU4U0J1</accession>
<sequence length="281" mass="30690">MTADRWIDSLHTALDGVIDLERGLADAMLSRDHDTLTNRLGDALDLDAGLAEVLRESAPGPFTSLVDLADTLARMPPAERLAARTWLPVGLIAEALVLAGFLPRIHPVSDELGKAGRLTRAEIGAAARLEVQVLLREIPRANADIRVVAERLVDSLRWLTEEKLHWARYHARHLAQLCRDRLFSVLTRISNAPDLAEGHFEVALAAAVVVPLSRVMAALTGMAGADLTSADLTCIPLAGVRWSPETRWPWDWQAWIAENSVQVSPGLYEVREGGTGSRVTT</sequence>
<comment type="caution">
    <text evidence="1">The sequence shown here is derived from an EMBL/GenBank/DDBJ whole genome shotgun (WGS) entry which is preliminary data.</text>
</comment>
<proteinExistence type="predicted"/>
<gene>
    <name evidence="1" type="ORF">SK571_32335</name>
</gene>
<evidence type="ECO:0000313" key="2">
    <source>
        <dbReference type="Proteomes" id="UP001271792"/>
    </source>
</evidence>
<dbReference type="Proteomes" id="UP001271792">
    <property type="component" value="Unassembled WGS sequence"/>
</dbReference>
<keyword evidence="2" id="KW-1185">Reference proteome</keyword>
<protein>
    <recommendedName>
        <fullName evidence="3">DUF222 domain-containing protein</fullName>
    </recommendedName>
</protein>
<reference evidence="1 2" key="1">
    <citation type="submission" date="2023-11" db="EMBL/GenBank/DDBJ databases">
        <title>Lentzea sokolovensis, sp. nov., Lentzea kristufkii, sp. nov., and Lentzea miocenensis, sp. nov., rare actinobacteria from Sokolov Coal Basin, Miocene lacustrine sediment, Czech Republic.</title>
        <authorList>
            <person name="Lara A."/>
            <person name="Kotroba L."/>
            <person name="Nouioui I."/>
            <person name="Neumann-Schaal M."/>
            <person name="Mast Y."/>
            <person name="Chronakova A."/>
        </authorList>
    </citation>
    <scope>NUCLEOTIDE SEQUENCE [LARGE SCALE GENOMIC DNA]</scope>
    <source>
        <strain evidence="1 2">BCCO 10_0798</strain>
    </source>
</reference>
<evidence type="ECO:0008006" key="3">
    <source>
        <dbReference type="Google" id="ProtNLM"/>
    </source>
</evidence>
<evidence type="ECO:0000313" key="1">
    <source>
        <dbReference type="EMBL" id="MDX8054084.1"/>
    </source>
</evidence>
<dbReference type="RefSeq" id="WP_319987888.1">
    <property type="nucleotide sequence ID" value="NZ_JAXAVV010000019.1"/>
</dbReference>
<dbReference type="EMBL" id="JAXAVV010000019">
    <property type="protein sequence ID" value="MDX8054084.1"/>
    <property type="molecule type" value="Genomic_DNA"/>
</dbReference>
<name>A0ABU4U0J1_9PSEU</name>